<sequence length="70" mass="8042">TGNSTPNRAKACNEATQEWNKIKTKNALEIDDIIKKYLNTSFNLYNIQTVRYIPEETLEPSLPTIYPVEP</sequence>
<comment type="caution">
    <text evidence="1">The sequence shown here is derived from an EMBL/GenBank/DDBJ whole genome shotgun (WGS) entry which is preliminary data.</text>
</comment>
<feature type="non-terminal residue" evidence="1">
    <location>
        <position position="70"/>
    </location>
</feature>
<keyword evidence="2" id="KW-1185">Reference proteome</keyword>
<evidence type="ECO:0000313" key="2">
    <source>
        <dbReference type="Proteomes" id="UP000789508"/>
    </source>
</evidence>
<reference evidence="1" key="1">
    <citation type="submission" date="2021-06" db="EMBL/GenBank/DDBJ databases">
        <authorList>
            <person name="Kallberg Y."/>
            <person name="Tangrot J."/>
            <person name="Rosling A."/>
        </authorList>
    </citation>
    <scope>NUCLEOTIDE SEQUENCE</scope>
    <source>
        <strain evidence="1">FL130A</strain>
    </source>
</reference>
<name>A0A9N9J429_9GLOM</name>
<evidence type="ECO:0000313" key="1">
    <source>
        <dbReference type="EMBL" id="CAG8763549.1"/>
    </source>
</evidence>
<feature type="non-terminal residue" evidence="1">
    <location>
        <position position="1"/>
    </location>
</feature>
<protein>
    <submittedName>
        <fullName evidence="1">9594_t:CDS:1</fullName>
    </submittedName>
</protein>
<dbReference type="EMBL" id="CAJVPS010047780">
    <property type="protein sequence ID" value="CAG8763549.1"/>
    <property type="molecule type" value="Genomic_DNA"/>
</dbReference>
<accession>A0A9N9J429</accession>
<dbReference type="OrthoDB" id="2356492at2759"/>
<dbReference type="Proteomes" id="UP000789508">
    <property type="component" value="Unassembled WGS sequence"/>
</dbReference>
<organism evidence="1 2">
    <name type="scientific">Ambispora leptoticha</name>
    <dbReference type="NCBI Taxonomy" id="144679"/>
    <lineage>
        <taxon>Eukaryota</taxon>
        <taxon>Fungi</taxon>
        <taxon>Fungi incertae sedis</taxon>
        <taxon>Mucoromycota</taxon>
        <taxon>Glomeromycotina</taxon>
        <taxon>Glomeromycetes</taxon>
        <taxon>Archaeosporales</taxon>
        <taxon>Ambisporaceae</taxon>
        <taxon>Ambispora</taxon>
    </lineage>
</organism>
<dbReference type="AlphaFoldDB" id="A0A9N9J429"/>
<proteinExistence type="predicted"/>
<gene>
    <name evidence="1" type="ORF">ALEPTO_LOCUS13765</name>
</gene>